<dbReference type="InterPro" id="IPR052519">
    <property type="entry name" value="Euk-type_GlcNAc_Kinase"/>
</dbReference>
<dbReference type="PANTHER" id="PTHR43190">
    <property type="entry name" value="N-ACETYL-D-GLUCOSAMINE KINASE"/>
    <property type="match status" value="1"/>
</dbReference>
<accession>A0ABW1URE1</accession>
<dbReference type="Pfam" id="PF01869">
    <property type="entry name" value="BcrAD_BadFG"/>
    <property type="match status" value="1"/>
</dbReference>
<dbReference type="RefSeq" id="WP_164511091.1">
    <property type="nucleotide sequence ID" value="NZ_JBHSSM010000017.1"/>
</dbReference>
<dbReference type="PANTHER" id="PTHR43190:SF3">
    <property type="entry name" value="N-ACETYL-D-GLUCOSAMINE KINASE"/>
    <property type="match status" value="1"/>
</dbReference>
<proteinExistence type="predicted"/>
<evidence type="ECO:0000313" key="2">
    <source>
        <dbReference type="EMBL" id="MFC6315344.1"/>
    </source>
</evidence>
<keyword evidence="3" id="KW-1185">Reference proteome</keyword>
<feature type="domain" description="ATPase BadF/BadG/BcrA/BcrD type" evidence="1">
    <location>
        <begin position="5"/>
        <end position="271"/>
    </location>
</feature>
<dbReference type="InterPro" id="IPR043129">
    <property type="entry name" value="ATPase_NBD"/>
</dbReference>
<dbReference type="EMBL" id="JBHSSM010000017">
    <property type="protein sequence ID" value="MFC6315344.1"/>
    <property type="molecule type" value="Genomic_DNA"/>
</dbReference>
<comment type="caution">
    <text evidence="2">The sequence shown here is derived from an EMBL/GenBank/DDBJ whole genome shotgun (WGS) entry which is preliminary data.</text>
</comment>
<reference evidence="3" key="1">
    <citation type="journal article" date="2019" name="Int. J. Syst. Evol. Microbiol.">
        <title>The Global Catalogue of Microorganisms (GCM) 10K type strain sequencing project: providing services to taxonomists for standard genome sequencing and annotation.</title>
        <authorList>
            <consortium name="The Broad Institute Genomics Platform"/>
            <consortium name="The Broad Institute Genome Sequencing Center for Infectious Disease"/>
            <person name="Wu L."/>
            <person name="Ma J."/>
        </authorList>
    </citation>
    <scope>NUCLEOTIDE SEQUENCE [LARGE SCALE GENOMIC DNA]</scope>
    <source>
        <strain evidence="3">CCM 8897</strain>
    </source>
</reference>
<dbReference type="Proteomes" id="UP001596310">
    <property type="component" value="Unassembled WGS sequence"/>
</dbReference>
<evidence type="ECO:0000313" key="3">
    <source>
        <dbReference type="Proteomes" id="UP001596310"/>
    </source>
</evidence>
<dbReference type="Gene3D" id="3.30.420.40">
    <property type="match status" value="2"/>
</dbReference>
<gene>
    <name evidence="2" type="ORF">ACFQHW_07200</name>
</gene>
<name>A0ABW1URE1_9LACO</name>
<sequence>MSFIIGIDSGGTHIVGQAFDKQGEVAAEAYGGVGNILLNPQETIADLRDVLNQLFHKLLPDNCDYILIGIAGVETTGNSENIAQEIGAEFGTKTYVISDAQLALLNGLKGHDGTLIIAGTGSVIYGRQQRQLIRCGGWGNLLGDTGSAYKITEQAMRIILQHHDLGKESNLLPTILISLNAADVKQAVRNYYSTSRKDIAAIAEEIAAASEHGIQDATDALSLQAEALATEALGLFDRYEQPIPKKIALSGSVLVHNAFYRQTLVNRLRQVYPDISAFVVQTNNARGAIFWSRWQTK</sequence>
<evidence type="ECO:0000259" key="1">
    <source>
        <dbReference type="Pfam" id="PF01869"/>
    </source>
</evidence>
<organism evidence="2 3">
    <name type="scientific">Lapidilactobacillus achengensis</name>
    <dbReference type="NCBI Taxonomy" id="2486000"/>
    <lineage>
        <taxon>Bacteria</taxon>
        <taxon>Bacillati</taxon>
        <taxon>Bacillota</taxon>
        <taxon>Bacilli</taxon>
        <taxon>Lactobacillales</taxon>
        <taxon>Lactobacillaceae</taxon>
        <taxon>Lapidilactobacillus</taxon>
    </lineage>
</organism>
<protein>
    <submittedName>
        <fullName evidence="2">BadF/BadG/BcrA/BcrD ATPase family protein</fullName>
    </submittedName>
</protein>
<dbReference type="SUPFAM" id="SSF53067">
    <property type="entry name" value="Actin-like ATPase domain"/>
    <property type="match status" value="2"/>
</dbReference>
<dbReference type="InterPro" id="IPR002731">
    <property type="entry name" value="ATPase_BadF"/>
</dbReference>